<evidence type="ECO:0000313" key="2">
    <source>
        <dbReference type="Proteomes" id="UP000279760"/>
    </source>
</evidence>
<sequence>MIDGPLRYSATLFQESVQEPLHTRDGGSGDVVTQYFVPEGGWTLTTVQSVPKTILANPLITLMPQSVLGG</sequence>
<organism evidence="1 2">
    <name type="scientific">Vibrio mediterranei</name>
    <dbReference type="NCBI Taxonomy" id="689"/>
    <lineage>
        <taxon>Bacteria</taxon>
        <taxon>Pseudomonadati</taxon>
        <taxon>Pseudomonadota</taxon>
        <taxon>Gammaproteobacteria</taxon>
        <taxon>Vibrionales</taxon>
        <taxon>Vibrionaceae</taxon>
        <taxon>Vibrio</taxon>
    </lineage>
</organism>
<geneLocation type="plasmid" evidence="1">
    <name>unnamed</name>
</geneLocation>
<dbReference type="AlphaFoldDB" id="A0A3G4VL46"/>
<reference evidence="1 2" key="1">
    <citation type="submission" date="2018-11" db="EMBL/GenBank/DDBJ databases">
        <title>Complete Genome Sequence of Vbrio mediterranei 117-T6: a Potential Pathogen Bacteria Isolated from the Conchocelis of Pyropia.</title>
        <authorList>
            <person name="Liu Q."/>
        </authorList>
    </citation>
    <scope>NUCLEOTIDE SEQUENCE [LARGE SCALE GENOMIC DNA]</scope>
    <source>
        <strain evidence="1 2">117-T6</strain>
        <plasmid evidence="1 2">unnamed</plasmid>
    </source>
</reference>
<dbReference type="Proteomes" id="UP000279760">
    <property type="component" value="Plasmid unnamed"/>
</dbReference>
<gene>
    <name evidence="1" type="ORF">ECB94_27805</name>
</gene>
<accession>A0A3G4VL46</accession>
<proteinExistence type="predicted"/>
<evidence type="ECO:0000313" key="1">
    <source>
        <dbReference type="EMBL" id="AYV25095.1"/>
    </source>
</evidence>
<dbReference type="EMBL" id="CP033579">
    <property type="protein sequence ID" value="AYV25095.1"/>
    <property type="molecule type" value="Genomic_DNA"/>
</dbReference>
<keyword evidence="1" id="KW-0614">Plasmid</keyword>
<name>A0A3G4VL46_9VIBR</name>
<protein>
    <submittedName>
        <fullName evidence="1">Uncharacterized protein</fullName>
    </submittedName>
</protein>